<reference evidence="5 6" key="1">
    <citation type="journal article" date="2015" name="Genome Announc.">
        <title>Expanding the biotechnology potential of lactobacilli through comparative genomics of 213 strains and associated genera.</title>
        <authorList>
            <person name="Sun Z."/>
            <person name="Harris H.M."/>
            <person name="McCann A."/>
            <person name="Guo C."/>
            <person name="Argimon S."/>
            <person name="Zhang W."/>
            <person name="Yang X."/>
            <person name="Jeffery I.B."/>
            <person name="Cooney J.C."/>
            <person name="Kagawa T.F."/>
            <person name="Liu W."/>
            <person name="Song Y."/>
            <person name="Salvetti E."/>
            <person name="Wrobel A."/>
            <person name="Rasinkangas P."/>
            <person name="Parkhill J."/>
            <person name="Rea M.C."/>
            <person name="O'Sullivan O."/>
            <person name="Ritari J."/>
            <person name="Douillard F.P."/>
            <person name="Paul Ross R."/>
            <person name="Yang R."/>
            <person name="Briner A.E."/>
            <person name="Felis G.E."/>
            <person name="de Vos W.M."/>
            <person name="Barrangou R."/>
            <person name="Klaenhammer T.R."/>
            <person name="Caufield P.W."/>
            <person name="Cui Y."/>
            <person name="Zhang H."/>
            <person name="O'Toole P.W."/>
        </authorList>
    </citation>
    <scope>NUCLEOTIDE SEQUENCE [LARGE SCALE GENOMIC DNA]</scope>
    <source>
        <strain evidence="5 6">DSM 21115</strain>
    </source>
</reference>
<keyword evidence="1" id="KW-0813">Transport</keyword>
<feature type="domain" description="ABC transporter" evidence="4">
    <location>
        <begin position="5"/>
        <end position="228"/>
    </location>
</feature>
<dbReference type="Gene3D" id="3.40.50.300">
    <property type="entry name" value="P-loop containing nucleotide triphosphate hydrolases"/>
    <property type="match status" value="1"/>
</dbReference>
<protein>
    <submittedName>
        <fullName evidence="5">Multidrug abc transporter, atp-binding protein</fullName>
    </submittedName>
</protein>
<dbReference type="SMART" id="SM00382">
    <property type="entry name" value="AAA"/>
    <property type="match status" value="1"/>
</dbReference>
<dbReference type="RefSeq" id="WP_024625951.1">
    <property type="nucleotide sequence ID" value="NZ_AYGX02000055.1"/>
</dbReference>
<dbReference type="InterPro" id="IPR050763">
    <property type="entry name" value="ABC_transporter_ATP-binding"/>
</dbReference>
<dbReference type="PANTHER" id="PTHR42711">
    <property type="entry name" value="ABC TRANSPORTER ATP-BINDING PROTEIN"/>
    <property type="match status" value="1"/>
</dbReference>
<evidence type="ECO:0000259" key="4">
    <source>
        <dbReference type="PROSITE" id="PS50893"/>
    </source>
</evidence>
<dbReference type="GO" id="GO:0005524">
    <property type="term" value="F:ATP binding"/>
    <property type="evidence" value="ECO:0007669"/>
    <property type="project" value="UniProtKB-KW"/>
</dbReference>
<dbReference type="Pfam" id="PF00005">
    <property type="entry name" value="ABC_tran"/>
    <property type="match status" value="1"/>
</dbReference>
<keyword evidence="3 5" id="KW-0067">ATP-binding</keyword>
<dbReference type="AlphaFoldDB" id="A0A0R2NQU0"/>
<sequence>MTTIIQTQHLQFSYGQQAVLNDITMSIQAGEIIGLIGENGAGKTTLLNLLLGTLPAKVGTVKIFGTQPGSSIAKAKIGTMHQGNLVIAGVTVRELVTLMANQVAKPQAVSAVLQQLGLTSIAKRRLNTLSGGQIRRVMAAAALVNNPDLLFLDEPTVGMDATAQQHFWQQIRAWQANGKTVIITSHYLTEIQDVADRILFLRQGKLSFQGTFQELQHAYQQVEISFQTTLPVTTFTSLPGVTAATKQQQTLHLSTEDSDATMAALAPNMGALHQLVVQRESLADIFIHLTTEAAS</sequence>
<dbReference type="GO" id="GO:0016887">
    <property type="term" value="F:ATP hydrolysis activity"/>
    <property type="evidence" value="ECO:0007669"/>
    <property type="project" value="InterPro"/>
</dbReference>
<accession>A0A0R2NQU0</accession>
<evidence type="ECO:0000256" key="1">
    <source>
        <dbReference type="ARBA" id="ARBA00022448"/>
    </source>
</evidence>
<proteinExistence type="predicted"/>
<evidence type="ECO:0000256" key="2">
    <source>
        <dbReference type="ARBA" id="ARBA00022741"/>
    </source>
</evidence>
<comment type="caution">
    <text evidence="5">The sequence shown here is derived from an EMBL/GenBank/DDBJ whole genome shotgun (WGS) entry which is preliminary data.</text>
</comment>
<dbReference type="PANTHER" id="PTHR42711:SF17">
    <property type="entry name" value="ABC TRANSPORTER ATP-BINDING PROTEIN"/>
    <property type="match status" value="1"/>
</dbReference>
<keyword evidence="6" id="KW-1185">Reference proteome</keyword>
<name>A0A0R2NQU0_9LACO</name>
<dbReference type="InterPro" id="IPR003593">
    <property type="entry name" value="AAA+_ATPase"/>
</dbReference>
<evidence type="ECO:0000313" key="6">
    <source>
        <dbReference type="Proteomes" id="UP000050920"/>
    </source>
</evidence>
<dbReference type="InterPro" id="IPR027417">
    <property type="entry name" value="P-loop_NTPase"/>
</dbReference>
<dbReference type="SUPFAM" id="SSF52540">
    <property type="entry name" value="P-loop containing nucleoside triphosphate hydrolases"/>
    <property type="match status" value="1"/>
</dbReference>
<dbReference type="InterPro" id="IPR003439">
    <property type="entry name" value="ABC_transporter-like_ATP-bd"/>
</dbReference>
<dbReference type="Proteomes" id="UP000050920">
    <property type="component" value="Unassembled WGS sequence"/>
</dbReference>
<gene>
    <name evidence="5" type="ORF">DY78_GL002713</name>
</gene>
<keyword evidence="2" id="KW-0547">Nucleotide-binding</keyword>
<organism evidence="5 6">
    <name type="scientific">Lactiplantibacillus fabifermentans DSM 21115</name>
    <dbReference type="NCBI Taxonomy" id="1413187"/>
    <lineage>
        <taxon>Bacteria</taxon>
        <taxon>Bacillati</taxon>
        <taxon>Bacillota</taxon>
        <taxon>Bacilli</taxon>
        <taxon>Lactobacillales</taxon>
        <taxon>Lactobacillaceae</taxon>
        <taxon>Lactiplantibacillus</taxon>
    </lineage>
</organism>
<dbReference type="EMBL" id="AYGX02000055">
    <property type="protein sequence ID" value="KRO28036.1"/>
    <property type="molecule type" value="Genomic_DNA"/>
</dbReference>
<evidence type="ECO:0000256" key="3">
    <source>
        <dbReference type="ARBA" id="ARBA00022840"/>
    </source>
</evidence>
<evidence type="ECO:0000313" key="5">
    <source>
        <dbReference type="EMBL" id="KRO28036.1"/>
    </source>
</evidence>
<dbReference type="PROSITE" id="PS50893">
    <property type="entry name" value="ABC_TRANSPORTER_2"/>
    <property type="match status" value="1"/>
</dbReference>
<dbReference type="CDD" id="cd03230">
    <property type="entry name" value="ABC_DR_subfamily_A"/>
    <property type="match status" value="1"/>
</dbReference>